<reference evidence="1 2" key="1">
    <citation type="submission" date="2017-01" db="EMBL/GenBank/DDBJ databases">
        <authorList>
            <person name="Mah S.A."/>
            <person name="Swanson W.J."/>
            <person name="Moy G.W."/>
            <person name="Vacquier V.D."/>
        </authorList>
    </citation>
    <scope>NUCLEOTIDE SEQUENCE [LARGE SCALE GENOMIC DNA]</scope>
    <source>
        <strain evidence="1 2">GSMNP</strain>
    </source>
</reference>
<dbReference type="OrthoDB" id="2400069at2759"/>
<dbReference type="Proteomes" id="UP000187283">
    <property type="component" value="Unassembled WGS sequence"/>
</dbReference>
<sequence length="101" mass="11454">MNNSSIIINTLFKSAKDLYKPISVDRITRHIKNLSKLIDRAQNRLIPKVRAMGATLADTSIVPAENIVLNAFWSNYNMFDTYCRLDHSSQSNMTEAVLPLN</sequence>
<organism evidence="1 2">
    <name type="scientific">Smittium culicis</name>
    <dbReference type="NCBI Taxonomy" id="133412"/>
    <lineage>
        <taxon>Eukaryota</taxon>
        <taxon>Fungi</taxon>
        <taxon>Fungi incertae sedis</taxon>
        <taxon>Zoopagomycota</taxon>
        <taxon>Kickxellomycotina</taxon>
        <taxon>Harpellomycetes</taxon>
        <taxon>Harpellales</taxon>
        <taxon>Legeriomycetaceae</taxon>
        <taxon>Smittium</taxon>
    </lineage>
</organism>
<proteinExistence type="predicted"/>
<accession>A0A1R1YCZ7</accession>
<protein>
    <submittedName>
        <fullName evidence="1">Uncharacterized protein</fullName>
    </submittedName>
</protein>
<comment type="caution">
    <text evidence="1">The sequence shown here is derived from an EMBL/GenBank/DDBJ whole genome shotgun (WGS) entry which is preliminary data.</text>
</comment>
<name>A0A1R1YCZ7_9FUNG</name>
<dbReference type="EMBL" id="LSSN01000285">
    <property type="protein sequence ID" value="OMJ24750.1"/>
    <property type="molecule type" value="Genomic_DNA"/>
</dbReference>
<dbReference type="AlphaFoldDB" id="A0A1R1YCZ7"/>
<gene>
    <name evidence="1" type="ORF">AYI70_g1368</name>
</gene>
<keyword evidence="2" id="KW-1185">Reference proteome</keyword>
<evidence type="ECO:0000313" key="1">
    <source>
        <dbReference type="EMBL" id="OMJ24750.1"/>
    </source>
</evidence>
<dbReference type="STRING" id="133412.A0A1R1YCZ7"/>
<evidence type="ECO:0000313" key="2">
    <source>
        <dbReference type="Proteomes" id="UP000187283"/>
    </source>
</evidence>